<dbReference type="RefSeq" id="WP_251609260.1">
    <property type="nucleotide sequence ID" value="NZ_JAMQJY010000002.1"/>
</dbReference>
<sequence>MRRTLKPLIMMGIGAAVYSMNQTKSKTRKMDWIRKIEKYDFDQLISKKQWRKTRKKVMKAIR</sequence>
<keyword evidence="2" id="KW-1185">Reference proteome</keyword>
<evidence type="ECO:0000313" key="1">
    <source>
        <dbReference type="EMBL" id="MCM2676561.1"/>
    </source>
</evidence>
<protein>
    <submittedName>
        <fullName evidence="1">DUF3918 domain-containing protein</fullName>
    </submittedName>
</protein>
<gene>
    <name evidence="1" type="ORF">NDM98_14510</name>
</gene>
<evidence type="ECO:0000313" key="2">
    <source>
        <dbReference type="Proteomes" id="UP001203665"/>
    </source>
</evidence>
<dbReference type="Proteomes" id="UP001203665">
    <property type="component" value="Unassembled WGS sequence"/>
</dbReference>
<comment type="caution">
    <text evidence="1">The sequence shown here is derived from an EMBL/GenBank/DDBJ whole genome shotgun (WGS) entry which is preliminary data.</text>
</comment>
<dbReference type="EMBL" id="JAMQJY010000002">
    <property type="protein sequence ID" value="MCM2676561.1"/>
    <property type="molecule type" value="Genomic_DNA"/>
</dbReference>
<proteinExistence type="predicted"/>
<name>A0ABT0XKY6_9BACI</name>
<organism evidence="1 2">
    <name type="scientific">Alkalicoccobacillus plakortidis</name>
    <dbReference type="NCBI Taxonomy" id="444060"/>
    <lineage>
        <taxon>Bacteria</taxon>
        <taxon>Bacillati</taxon>
        <taxon>Bacillota</taxon>
        <taxon>Bacilli</taxon>
        <taxon>Bacillales</taxon>
        <taxon>Bacillaceae</taxon>
        <taxon>Alkalicoccobacillus</taxon>
    </lineage>
</organism>
<reference evidence="1" key="1">
    <citation type="submission" date="2022-06" db="EMBL/GenBank/DDBJ databases">
        <title>Alkalicoccobacillus porphyridii sp. nov., isolated from a marine red alga, Porphyridium purpureum and reclassification of Shouchella plakortidis and Shouchella gibsonii as Alkalicoccobacillus plakortidis comb. nov. and Alkalicoccobacillus gibsonii comb. nov.</title>
        <authorList>
            <person name="Kim K.H."/>
            <person name="Lee J.K."/>
            <person name="Han D.M."/>
            <person name="Baek J.H."/>
            <person name="Jeon C.O."/>
        </authorList>
    </citation>
    <scope>NUCLEOTIDE SEQUENCE</scope>
    <source>
        <strain evidence="1">DSM 19153</strain>
    </source>
</reference>
<accession>A0ABT0XKY6</accession>